<dbReference type="AlphaFoldDB" id="A6NPZ7"/>
<dbReference type="EMBL" id="AAXG02000002">
    <property type="protein sequence ID" value="EDN01922.1"/>
    <property type="molecule type" value="Genomic_DNA"/>
</dbReference>
<evidence type="ECO:0000313" key="2">
    <source>
        <dbReference type="Proteomes" id="UP000003639"/>
    </source>
</evidence>
<reference evidence="1 2" key="1">
    <citation type="submission" date="2007-04" db="EMBL/GenBank/DDBJ databases">
        <authorList>
            <person name="Fulton L."/>
            <person name="Clifton S."/>
            <person name="Fulton B."/>
            <person name="Xu J."/>
            <person name="Minx P."/>
            <person name="Pepin K.H."/>
            <person name="Johnson M."/>
            <person name="Thiruvilangam P."/>
            <person name="Bhonagiri V."/>
            <person name="Nash W.E."/>
            <person name="Mardis E.R."/>
            <person name="Wilson R.K."/>
        </authorList>
    </citation>
    <scope>NUCLEOTIDE SEQUENCE [LARGE SCALE GENOMIC DNA]</scope>
    <source>
        <strain evidence="1 2">ATCC 29799</strain>
    </source>
</reference>
<dbReference type="Proteomes" id="UP000003639">
    <property type="component" value="Unassembled WGS sequence"/>
</dbReference>
<protein>
    <submittedName>
        <fullName evidence="1">Uncharacterized protein</fullName>
    </submittedName>
</protein>
<reference evidence="1 2" key="2">
    <citation type="submission" date="2007-06" db="EMBL/GenBank/DDBJ databases">
        <title>Draft genome sequence of Pseudoflavonifractor capillosus ATCC 29799.</title>
        <authorList>
            <person name="Sudarsanam P."/>
            <person name="Ley R."/>
            <person name="Guruge J."/>
            <person name="Turnbaugh P.J."/>
            <person name="Mahowald M."/>
            <person name="Liep D."/>
            <person name="Gordon J."/>
        </authorList>
    </citation>
    <scope>NUCLEOTIDE SEQUENCE [LARGE SCALE GENOMIC DNA]</scope>
    <source>
        <strain evidence="1 2">ATCC 29799</strain>
    </source>
</reference>
<dbReference type="STRING" id="411467.BACCAP_00266"/>
<name>A6NPZ7_9FIRM</name>
<keyword evidence="2" id="KW-1185">Reference proteome</keyword>
<sequence length="34" mass="4150">MLFLPSYGIKECRQNRKCFGMKYIPIFYKGEKME</sequence>
<comment type="caution">
    <text evidence="1">The sequence shown here is derived from an EMBL/GenBank/DDBJ whole genome shotgun (WGS) entry which is preliminary data.</text>
</comment>
<organism evidence="1 2">
    <name type="scientific">Pseudoflavonifractor capillosus ATCC 29799</name>
    <dbReference type="NCBI Taxonomy" id="411467"/>
    <lineage>
        <taxon>Bacteria</taxon>
        <taxon>Bacillati</taxon>
        <taxon>Bacillota</taxon>
        <taxon>Clostridia</taxon>
        <taxon>Eubacteriales</taxon>
        <taxon>Oscillospiraceae</taxon>
        <taxon>Pseudoflavonifractor</taxon>
    </lineage>
</organism>
<proteinExistence type="predicted"/>
<evidence type="ECO:0000313" key="1">
    <source>
        <dbReference type="EMBL" id="EDN01922.1"/>
    </source>
</evidence>
<accession>A6NPZ7</accession>
<gene>
    <name evidence="1" type="ORF">BACCAP_00266</name>
</gene>